<gene>
    <name evidence="2" type="ORF">J1792_20300</name>
</gene>
<comment type="caution">
    <text evidence="2">The sequence shown here is derived from an EMBL/GenBank/DDBJ whole genome shotgun (WGS) entry which is preliminary data.</text>
</comment>
<dbReference type="AlphaFoldDB" id="A0A939JSU0"/>
<evidence type="ECO:0008006" key="4">
    <source>
        <dbReference type="Google" id="ProtNLM"/>
    </source>
</evidence>
<dbReference type="EMBL" id="JAFMOF010000003">
    <property type="protein sequence ID" value="MBO0655034.1"/>
    <property type="molecule type" value="Genomic_DNA"/>
</dbReference>
<feature type="chain" id="PRO_5039277867" description="Secreted protein" evidence="1">
    <location>
        <begin position="29"/>
        <end position="154"/>
    </location>
</feature>
<feature type="signal peptide" evidence="1">
    <location>
        <begin position="1"/>
        <end position="28"/>
    </location>
</feature>
<dbReference type="Proteomes" id="UP000664781">
    <property type="component" value="Unassembled WGS sequence"/>
</dbReference>
<keyword evidence="3" id="KW-1185">Reference proteome</keyword>
<keyword evidence="1" id="KW-0732">Signal</keyword>
<sequence length="154" mass="15589">MNHKSLRIAAATAMAAVAFGAAVPAANAVDAHRNAAAVSAPAISEAELAALKAANPRSATNGEASISAAELAALTAAANAAEGQQILGGKLDALIALLKKSPGLFKDAVKAAKKGADAFNDWVDGLSNWNPVKWAIKGAPSEILYELIRYLAGM</sequence>
<evidence type="ECO:0000313" key="2">
    <source>
        <dbReference type="EMBL" id="MBO0655034.1"/>
    </source>
</evidence>
<evidence type="ECO:0000313" key="3">
    <source>
        <dbReference type="Proteomes" id="UP000664781"/>
    </source>
</evidence>
<accession>A0A939JSU0</accession>
<evidence type="ECO:0000256" key="1">
    <source>
        <dbReference type="SAM" id="SignalP"/>
    </source>
</evidence>
<dbReference type="RefSeq" id="WP_207247951.1">
    <property type="nucleotide sequence ID" value="NZ_JAFMOF010000003.1"/>
</dbReference>
<reference evidence="2" key="1">
    <citation type="submission" date="2021-03" db="EMBL/GenBank/DDBJ databases">
        <title>Streptomyces strains.</title>
        <authorList>
            <person name="Lund M.B."/>
            <person name="Toerring T."/>
        </authorList>
    </citation>
    <scope>NUCLEOTIDE SEQUENCE</scope>
    <source>
        <strain evidence="2">JCM 4242</strain>
    </source>
</reference>
<name>A0A939JSU0_9ACTN</name>
<protein>
    <recommendedName>
        <fullName evidence="4">Secreted protein</fullName>
    </recommendedName>
</protein>
<organism evidence="2 3">
    <name type="scientific">Streptomyces triculaminicus</name>
    <dbReference type="NCBI Taxonomy" id="2816232"/>
    <lineage>
        <taxon>Bacteria</taxon>
        <taxon>Bacillati</taxon>
        <taxon>Actinomycetota</taxon>
        <taxon>Actinomycetes</taxon>
        <taxon>Kitasatosporales</taxon>
        <taxon>Streptomycetaceae</taxon>
        <taxon>Streptomyces</taxon>
    </lineage>
</organism>
<proteinExistence type="predicted"/>